<keyword evidence="13 17" id="KW-0472">Membrane</keyword>
<comment type="subunit">
    <text evidence="14">Homotrimer; The trimer binds only one molecule of glutathione.</text>
</comment>
<feature type="transmembrane region" description="Helical" evidence="17">
    <location>
        <begin position="129"/>
        <end position="150"/>
    </location>
</feature>
<evidence type="ECO:0000256" key="8">
    <source>
        <dbReference type="ARBA" id="ARBA00022787"/>
    </source>
</evidence>
<protein>
    <recommendedName>
        <fullName evidence="15">Microsomal glutathione S-transferase 1</fullName>
        <ecNumber evidence="5">2.5.1.18</ecNumber>
    </recommendedName>
</protein>
<evidence type="ECO:0000256" key="17">
    <source>
        <dbReference type="SAM" id="Phobius"/>
    </source>
</evidence>
<proteinExistence type="inferred from homology"/>
<evidence type="ECO:0000256" key="7">
    <source>
        <dbReference type="ARBA" id="ARBA00022692"/>
    </source>
</evidence>
<comment type="function">
    <text evidence="1">Conjugation of reduced glutathione to a wide number of exogenous and endogenous hydrophobic electrophiles.</text>
</comment>
<evidence type="ECO:0000256" key="13">
    <source>
        <dbReference type="ARBA" id="ARBA00023136"/>
    </source>
</evidence>
<keyword evidence="8" id="KW-1000">Mitochondrion outer membrane</keyword>
<comment type="catalytic activity">
    <reaction evidence="16">
        <text>RX + glutathione = an S-substituted glutathione + a halide anion + H(+)</text>
        <dbReference type="Rhea" id="RHEA:16437"/>
        <dbReference type="ChEBI" id="CHEBI:15378"/>
        <dbReference type="ChEBI" id="CHEBI:16042"/>
        <dbReference type="ChEBI" id="CHEBI:17792"/>
        <dbReference type="ChEBI" id="CHEBI:57925"/>
        <dbReference type="ChEBI" id="CHEBI:90779"/>
        <dbReference type="EC" id="2.5.1.18"/>
    </reaction>
    <physiologicalReaction direction="left-to-right" evidence="16">
        <dbReference type="Rhea" id="RHEA:16438"/>
    </physiologicalReaction>
</comment>
<sequence length="153" mass="17454">MMNTNLLSKGNPVMEGFALYAGILILKTLLMSFLTAIQRFRKKAFANPEDATLSEGGQVKTDDQDVERVRRAHQNDLENIIPFLITGFLFVLSDPDLVFALMLFRIFTIARILHTLVYAIYVVRQPARVLCFAVGIIVNIIMIVFIFINFHQF</sequence>
<keyword evidence="12" id="KW-0496">Mitochondrion</keyword>
<evidence type="ECO:0000256" key="4">
    <source>
        <dbReference type="ARBA" id="ARBA00010459"/>
    </source>
</evidence>
<evidence type="ECO:0000313" key="18">
    <source>
        <dbReference type="EMBL" id="JAS19430.1"/>
    </source>
</evidence>
<dbReference type="GO" id="GO:0005789">
    <property type="term" value="C:endoplasmic reticulum membrane"/>
    <property type="evidence" value="ECO:0007669"/>
    <property type="project" value="UniProtKB-SubCell"/>
</dbReference>
<dbReference type="EMBL" id="GEDC01017868">
    <property type="protein sequence ID" value="JAS19430.1"/>
    <property type="molecule type" value="Transcribed_RNA"/>
</dbReference>
<dbReference type="FunFam" id="1.20.120.550:FF:000002">
    <property type="entry name" value="Microsomal glutathione S-transferase 1"/>
    <property type="match status" value="1"/>
</dbReference>
<keyword evidence="9" id="KW-0256">Endoplasmic reticulum</keyword>
<dbReference type="Gene3D" id="1.20.120.550">
    <property type="entry name" value="Membrane associated eicosanoid/glutathione metabolism-like domain"/>
    <property type="match status" value="1"/>
</dbReference>
<dbReference type="InterPro" id="IPR040162">
    <property type="entry name" value="MGST1-like"/>
</dbReference>
<gene>
    <name evidence="18" type="ORF">g.14244</name>
</gene>
<keyword evidence="11" id="KW-0007">Acetylation</keyword>
<dbReference type="InterPro" id="IPR001129">
    <property type="entry name" value="Membr-assoc_MAPEG"/>
</dbReference>
<dbReference type="PANTHER" id="PTHR10689">
    <property type="entry name" value="MICROSOMAL GLUTATHIONE S-TRANSFERASE 1"/>
    <property type="match status" value="1"/>
</dbReference>
<evidence type="ECO:0000256" key="9">
    <source>
        <dbReference type="ARBA" id="ARBA00022824"/>
    </source>
</evidence>
<dbReference type="AlphaFoldDB" id="A0A1B6D184"/>
<dbReference type="PANTHER" id="PTHR10689:SF6">
    <property type="entry name" value="MICROSOMAL GLUTATHIONE S-TRANSFERASE 1"/>
    <property type="match status" value="1"/>
</dbReference>
<comment type="similarity">
    <text evidence="4">Belongs to the MAPEG family.</text>
</comment>
<evidence type="ECO:0000256" key="10">
    <source>
        <dbReference type="ARBA" id="ARBA00022989"/>
    </source>
</evidence>
<evidence type="ECO:0000256" key="1">
    <source>
        <dbReference type="ARBA" id="ARBA00003701"/>
    </source>
</evidence>
<evidence type="ECO:0000256" key="6">
    <source>
        <dbReference type="ARBA" id="ARBA00022679"/>
    </source>
</evidence>
<accession>A0A1B6D184</accession>
<name>A0A1B6D184_9HEMI</name>
<feature type="transmembrane region" description="Helical" evidence="17">
    <location>
        <begin position="99"/>
        <end position="122"/>
    </location>
</feature>
<evidence type="ECO:0000256" key="5">
    <source>
        <dbReference type="ARBA" id="ARBA00012452"/>
    </source>
</evidence>
<evidence type="ECO:0000256" key="16">
    <source>
        <dbReference type="ARBA" id="ARBA00049385"/>
    </source>
</evidence>
<dbReference type="SUPFAM" id="SSF161084">
    <property type="entry name" value="MAPEG domain-like"/>
    <property type="match status" value="1"/>
</dbReference>
<dbReference type="GO" id="GO:0004364">
    <property type="term" value="F:glutathione transferase activity"/>
    <property type="evidence" value="ECO:0007669"/>
    <property type="project" value="UniProtKB-EC"/>
</dbReference>
<feature type="transmembrane region" description="Helical" evidence="17">
    <location>
        <begin position="17"/>
        <end position="37"/>
    </location>
</feature>
<evidence type="ECO:0000256" key="3">
    <source>
        <dbReference type="ARBA" id="ARBA00004477"/>
    </source>
</evidence>
<evidence type="ECO:0000256" key="14">
    <source>
        <dbReference type="ARBA" id="ARBA00038540"/>
    </source>
</evidence>
<keyword evidence="6" id="KW-0808">Transferase</keyword>
<dbReference type="Pfam" id="PF01124">
    <property type="entry name" value="MAPEG"/>
    <property type="match status" value="1"/>
</dbReference>
<reference evidence="18" key="1">
    <citation type="submission" date="2015-12" db="EMBL/GenBank/DDBJ databases">
        <title>De novo transcriptome assembly of four potential Pierce s Disease insect vectors from Arizona vineyards.</title>
        <authorList>
            <person name="Tassone E.E."/>
        </authorList>
    </citation>
    <scope>NUCLEOTIDE SEQUENCE</scope>
</reference>
<dbReference type="InterPro" id="IPR023352">
    <property type="entry name" value="MAPEG-like_dom_sf"/>
</dbReference>
<feature type="transmembrane region" description="Helical" evidence="17">
    <location>
        <begin position="77"/>
        <end position="93"/>
    </location>
</feature>
<evidence type="ECO:0000256" key="12">
    <source>
        <dbReference type="ARBA" id="ARBA00023128"/>
    </source>
</evidence>
<keyword evidence="7 17" id="KW-0812">Transmembrane</keyword>
<dbReference type="GO" id="GO:0005741">
    <property type="term" value="C:mitochondrial outer membrane"/>
    <property type="evidence" value="ECO:0007669"/>
    <property type="project" value="UniProtKB-SubCell"/>
</dbReference>
<organism evidence="18">
    <name type="scientific">Clastoptera arizonana</name>
    <name type="common">Arizona spittle bug</name>
    <dbReference type="NCBI Taxonomy" id="38151"/>
    <lineage>
        <taxon>Eukaryota</taxon>
        <taxon>Metazoa</taxon>
        <taxon>Ecdysozoa</taxon>
        <taxon>Arthropoda</taxon>
        <taxon>Hexapoda</taxon>
        <taxon>Insecta</taxon>
        <taxon>Pterygota</taxon>
        <taxon>Neoptera</taxon>
        <taxon>Paraneoptera</taxon>
        <taxon>Hemiptera</taxon>
        <taxon>Auchenorrhyncha</taxon>
        <taxon>Cercopoidea</taxon>
        <taxon>Clastopteridae</taxon>
        <taxon>Clastoptera</taxon>
    </lineage>
</organism>
<dbReference type="EC" id="2.5.1.18" evidence="5"/>
<evidence type="ECO:0000256" key="2">
    <source>
        <dbReference type="ARBA" id="ARBA00004294"/>
    </source>
</evidence>
<evidence type="ECO:0000256" key="15">
    <source>
        <dbReference type="ARBA" id="ARBA00039397"/>
    </source>
</evidence>
<evidence type="ECO:0000256" key="11">
    <source>
        <dbReference type="ARBA" id="ARBA00022990"/>
    </source>
</evidence>
<comment type="subcellular location">
    <subcellularLocation>
        <location evidence="3">Endoplasmic reticulum membrane</location>
        <topology evidence="3">Multi-pass membrane protein</topology>
    </subcellularLocation>
    <subcellularLocation>
        <location evidence="2">Mitochondrion outer membrane</location>
    </subcellularLocation>
</comment>
<keyword evidence="10 17" id="KW-1133">Transmembrane helix</keyword>